<dbReference type="AlphaFoldDB" id="A0AAV4AJ20"/>
<sequence>MGGSCRESMGQAVPLEDYLQKNRGGEDQGSCRKSMVQAVLLADYVRKNRGDEDRGPVASVACRGHQRDRLANQGRTQPQPQNNQHCQTLGCLYTKEPLSNDEQLPKYYEA</sequence>
<evidence type="ECO:0000256" key="1">
    <source>
        <dbReference type="SAM" id="MobiDB-lite"/>
    </source>
</evidence>
<accession>A0AAV4AJ20</accession>
<feature type="region of interest" description="Disordered" evidence="1">
    <location>
        <begin position="48"/>
        <end position="84"/>
    </location>
</feature>
<dbReference type="EMBL" id="BLXT01003848">
    <property type="protein sequence ID" value="GFO07238.1"/>
    <property type="molecule type" value="Genomic_DNA"/>
</dbReference>
<name>A0AAV4AJ20_9GAST</name>
<evidence type="ECO:0000313" key="2">
    <source>
        <dbReference type="EMBL" id="GFO07238.1"/>
    </source>
</evidence>
<dbReference type="Proteomes" id="UP000735302">
    <property type="component" value="Unassembled WGS sequence"/>
</dbReference>
<keyword evidence="3" id="KW-1185">Reference proteome</keyword>
<comment type="caution">
    <text evidence="2">The sequence shown here is derived from an EMBL/GenBank/DDBJ whole genome shotgun (WGS) entry which is preliminary data.</text>
</comment>
<organism evidence="2 3">
    <name type="scientific">Plakobranchus ocellatus</name>
    <dbReference type="NCBI Taxonomy" id="259542"/>
    <lineage>
        <taxon>Eukaryota</taxon>
        <taxon>Metazoa</taxon>
        <taxon>Spiralia</taxon>
        <taxon>Lophotrochozoa</taxon>
        <taxon>Mollusca</taxon>
        <taxon>Gastropoda</taxon>
        <taxon>Heterobranchia</taxon>
        <taxon>Euthyneura</taxon>
        <taxon>Panpulmonata</taxon>
        <taxon>Sacoglossa</taxon>
        <taxon>Placobranchoidea</taxon>
        <taxon>Plakobranchidae</taxon>
        <taxon>Plakobranchus</taxon>
    </lineage>
</organism>
<proteinExistence type="predicted"/>
<protein>
    <submittedName>
        <fullName evidence="2">Uncharacterized protein</fullName>
    </submittedName>
</protein>
<feature type="compositionally biased region" description="Polar residues" evidence="1">
    <location>
        <begin position="73"/>
        <end position="84"/>
    </location>
</feature>
<feature type="compositionally biased region" description="Basic and acidic residues" evidence="1">
    <location>
        <begin position="18"/>
        <end position="30"/>
    </location>
</feature>
<gene>
    <name evidence="2" type="ORF">PoB_003374300</name>
</gene>
<feature type="region of interest" description="Disordered" evidence="1">
    <location>
        <begin position="1"/>
        <end position="32"/>
    </location>
</feature>
<reference evidence="2 3" key="1">
    <citation type="journal article" date="2021" name="Elife">
        <title>Chloroplast acquisition without the gene transfer in kleptoplastic sea slugs, Plakobranchus ocellatus.</title>
        <authorList>
            <person name="Maeda T."/>
            <person name="Takahashi S."/>
            <person name="Yoshida T."/>
            <person name="Shimamura S."/>
            <person name="Takaki Y."/>
            <person name="Nagai Y."/>
            <person name="Toyoda A."/>
            <person name="Suzuki Y."/>
            <person name="Arimoto A."/>
            <person name="Ishii H."/>
            <person name="Satoh N."/>
            <person name="Nishiyama T."/>
            <person name="Hasebe M."/>
            <person name="Maruyama T."/>
            <person name="Minagawa J."/>
            <person name="Obokata J."/>
            <person name="Shigenobu S."/>
        </authorList>
    </citation>
    <scope>NUCLEOTIDE SEQUENCE [LARGE SCALE GENOMIC DNA]</scope>
</reference>
<evidence type="ECO:0000313" key="3">
    <source>
        <dbReference type="Proteomes" id="UP000735302"/>
    </source>
</evidence>